<dbReference type="EMBL" id="HBUE01026826">
    <property type="protein sequence ID" value="CAG6454643.1"/>
    <property type="molecule type" value="Transcribed_RNA"/>
</dbReference>
<evidence type="ECO:0000313" key="1">
    <source>
        <dbReference type="EMBL" id="CAG6454643.1"/>
    </source>
</evidence>
<protein>
    <submittedName>
        <fullName evidence="1">(northern house mosquito) hypothetical protein</fullName>
    </submittedName>
</protein>
<dbReference type="AlphaFoldDB" id="A0A8D8ACT7"/>
<name>A0A8D8ACT7_CULPI</name>
<reference evidence="1" key="1">
    <citation type="submission" date="2021-05" db="EMBL/GenBank/DDBJ databases">
        <authorList>
            <person name="Alioto T."/>
            <person name="Alioto T."/>
            <person name="Gomez Garrido J."/>
        </authorList>
    </citation>
    <scope>NUCLEOTIDE SEQUENCE</scope>
</reference>
<organism evidence="1">
    <name type="scientific">Culex pipiens</name>
    <name type="common">House mosquito</name>
    <dbReference type="NCBI Taxonomy" id="7175"/>
    <lineage>
        <taxon>Eukaryota</taxon>
        <taxon>Metazoa</taxon>
        <taxon>Ecdysozoa</taxon>
        <taxon>Arthropoda</taxon>
        <taxon>Hexapoda</taxon>
        <taxon>Insecta</taxon>
        <taxon>Pterygota</taxon>
        <taxon>Neoptera</taxon>
        <taxon>Endopterygota</taxon>
        <taxon>Diptera</taxon>
        <taxon>Nematocera</taxon>
        <taxon>Culicoidea</taxon>
        <taxon>Culicidae</taxon>
        <taxon>Culicinae</taxon>
        <taxon>Culicini</taxon>
        <taxon>Culex</taxon>
        <taxon>Culex</taxon>
    </lineage>
</organism>
<proteinExistence type="predicted"/>
<sequence>MLRFHLSPHRFLHCREPLLLGLPNPAGLWFALGNAVLRLDRLFLLLDGFFLWHDGFFRFGCTFFTGRALDFGQHGGNVRNCCGGHSGAGSVVIRTAQKKTNEIKTKQQRARAIELDSNCSVG</sequence>
<accession>A0A8D8ACT7</accession>